<dbReference type="EMBL" id="DS469896">
    <property type="protein sequence ID" value="EDO31478.1"/>
    <property type="molecule type" value="Genomic_DNA"/>
</dbReference>
<dbReference type="GO" id="GO:0005509">
    <property type="term" value="F:calcium ion binding"/>
    <property type="evidence" value="ECO:0007669"/>
    <property type="project" value="InterPro"/>
</dbReference>
<keyword evidence="3" id="KW-1185">Reference proteome</keyword>
<dbReference type="PANTHER" id="PTHR24114:SF50">
    <property type="entry name" value="RNI-LIKE PROTEIN"/>
    <property type="match status" value="1"/>
</dbReference>
<dbReference type="SMART" id="SM00368">
    <property type="entry name" value="LRR_RI"/>
    <property type="match status" value="8"/>
</dbReference>
<feature type="domain" description="EF-hand" evidence="1">
    <location>
        <begin position="387"/>
        <end position="410"/>
    </location>
</feature>
<organism evidence="2 3">
    <name type="scientific">Nematostella vectensis</name>
    <name type="common">Starlet sea anemone</name>
    <dbReference type="NCBI Taxonomy" id="45351"/>
    <lineage>
        <taxon>Eukaryota</taxon>
        <taxon>Metazoa</taxon>
        <taxon>Cnidaria</taxon>
        <taxon>Anthozoa</taxon>
        <taxon>Hexacorallia</taxon>
        <taxon>Actiniaria</taxon>
        <taxon>Edwardsiidae</taxon>
        <taxon>Nematostella</taxon>
    </lineage>
</organism>
<dbReference type="PROSITE" id="PS50222">
    <property type="entry name" value="EF_HAND_2"/>
    <property type="match status" value="2"/>
</dbReference>
<accession>A7SXT1</accession>
<dbReference type="Gene3D" id="1.10.238.10">
    <property type="entry name" value="EF-hand"/>
    <property type="match status" value="1"/>
</dbReference>
<proteinExistence type="predicted"/>
<gene>
    <name evidence="2" type="ORF">NEMVEDRAFT_v1g137140</name>
</gene>
<evidence type="ECO:0000313" key="3">
    <source>
        <dbReference type="Proteomes" id="UP000001593"/>
    </source>
</evidence>
<evidence type="ECO:0000313" key="2">
    <source>
        <dbReference type="EMBL" id="EDO31478.1"/>
    </source>
</evidence>
<dbReference type="Proteomes" id="UP000001593">
    <property type="component" value="Unassembled WGS sequence"/>
</dbReference>
<reference evidence="2 3" key="1">
    <citation type="journal article" date="2007" name="Science">
        <title>Sea anemone genome reveals ancestral eumetazoan gene repertoire and genomic organization.</title>
        <authorList>
            <person name="Putnam N.H."/>
            <person name="Srivastava M."/>
            <person name="Hellsten U."/>
            <person name="Dirks B."/>
            <person name="Chapman J."/>
            <person name="Salamov A."/>
            <person name="Terry A."/>
            <person name="Shapiro H."/>
            <person name="Lindquist E."/>
            <person name="Kapitonov V.V."/>
            <person name="Jurka J."/>
            <person name="Genikhovich G."/>
            <person name="Grigoriev I.V."/>
            <person name="Lucas S.M."/>
            <person name="Steele R.E."/>
            <person name="Finnerty J.R."/>
            <person name="Technau U."/>
            <person name="Martindale M.Q."/>
            <person name="Rokhsar D.S."/>
        </authorList>
    </citation>
    <scope>NUCLEOTIDE SEQUENCE [LARGE SCALE GENOMIC DNA]</scope>
    <source>
        <strain evidence="3">CH2 X CH6</strain>
    </source>
</reference>
<dbReference type="OMA" id="QGPEANW"/>
<dbReference type="InterPro" id="IPR052394">
    <property type="entry name" value="LRR-containing"/>
</dbReference>
<dbReference type="AlphaFoldDB" id="A7SXT1"/>
<feature type="domain" description="EF-hand" evidence="1">
    <location>
        <begin position="351"/>
        <end position="386"/>
    </location>
</feature>
<dbReference type="PhylomeDB" id="A7SXT1"/>
<dbReference type="InterPro" id="IPR032675">
    <property type="entry name" value="LRR_dom_sf"/>
</dbReference>
<protein>
    <recommendedName>
        <fullName evidence="1">EF-hand domain-containing protein</fullName>
    </recommendedName>
</protein>
<dbReference type="Pfam" id="PF13516">
    <property type="entry name" value="LRR_6"/>
    <property type="match status" value="5"/>
</dbReference>
<dbReference type="InterPro" id="IPR001611">
    <property type="entry name" value="Leu-rich_rpt"/>
</dbReference>
<sequence>EEYDVTGRTTYIQACREAGVIPVSYFLRNMLEAEVDIKHHGLGAMGSKAIAIALVSNTSVVKLNLSDNWMGPEGASYVAEMLRENCYITDLLCEVLSDDMSENKLGDHGSESIADVLLHNPNIHRLTANGNGFDEKAAKILAEAIKLNNRLKYLCLSHNKFGEKAGLELAPALAANETISELNLSWNHLRNRGACAIALSLKENITLKILNLAWNGFGNDGALAMGEALKVNASLLELDLTNNRITAEGAVLLGKGLTINTTLQVLKIGKNPMQSAGAYAILNAMKNNPESALVEVELSDITVNNDFLQLCGEVIAARPNVKITHGGSGGALHKPKGRPAPMKILKNYISDNRMRLLDFFNTLDKDKSMSLTIKEFVDGLKETGIDMNYVELFNLIETLDKNKDGEINYR</sequence>
<dbReference type="InterPro" id="IPR002048">
    <property type="entry name" value="EF_hand_dom"/>
</dbReference>
<dbReference type="PANTHER" id="PTHR24114">
    <property type="entry name" value="LEUCINE RICH REPEAT FAMILY PROTEIN"/>
    <property type="match status" value="1"/>
</dbReference>
<dbReference type="HOGENOM" id="CLU_017147_3_2_1"/>
<dbReference type="eggNOG" id="KOG4308">
    <property type="taxonomic scope" value="Eukaryota"/>
</dbReference>
<dbReference type="InterPro" id="IPR011992">
    <property type="entry name" value="EF-hand-dom_pair"/>
</dbReference>
<dbReference type="SUPFAM" id="SSF47473">
    <property type="entry name" value="EF-hand"/>
    <property type="match status" value="1"/>
</dbReference>
<dbReference type="CDD" id="cd00051">
    <property type="entry name" value="EFh"/>
    <property type="match status" value="1"/>
</dbReference>
<name>A7SXT1_NEMVE</name>
<dbReference type="InParanoid" id="A7SXT1"/>
<feature type="non-terminal residue" evidence="2">
    <location>
        <position position="1"/>
    </location>
</feature>
<dbReference type="SUPFAM" id="SSF52047">
    <property type="entry name" value="RNI-like"/>
    <property type="match status" value="1"/>
</dbReference>
<evidence type="ECO:0000259" key="1">
    <source>
        <dbReference type="PROSITE" id="PS50222"/>
    </source>
</evidence>
<dbReference type="Gene3D" id="3.80.10.10">
    <property type="entry name" value="Ribonuclease Inhibitor"/>
    <property type="match status" value="3"/>
</dbReference>